<dbReference type="AlphaFoldDB" id="A0AAD6ZG43"/>
<evidence type="ECO:0008006" key="3">
    <source>
        <dbReference type="Google" id="ProtNLM"/>
    </source>
</evidence>
<keyword evidence="2" id="KW-1185">Reference proteome</keyword>
<organism evidence="1 2">
    <name type="scientific">Mycena albidolilacea</name>
    <dbReference type="NCBI Taxonomy" id="1033008"/>
    <lineage>
        <taxon>Eukaryota</taxon>
        <taxon>Fungi</taxon>
        <taxon>Dikarya</taxon>
        <taxon>Basidiomycota</taxon>
        <taxon>Agaricomycotina</taxon>
        <taxon>Agaricomycetes</taxon>
        <taxon>Agaricomycetidae</taxon>
        <taxon>Agaricales</taxon>
        <taxon>Marasmiineae</taxon>
        <taxon>Mycenaceae</taxon>
        <taxon>Mycena</taxon>
    </lineage>
</organism>
<protein>
    <recommendedName>
        <fullName evidence="3">DDE Tnp4 domain-containing protein</fullName>
    </recommendedName>
</protein>
<dbReference type="Proteomes" id="UP001218218">
    <property type="component" value="Unassembled WGS sequence"/>
</dbReference>
<gene>
    <name evidence="1" type="ORF">DFH08DRAFT_636045</name>
</gene>
<name>A0AAD6ZG43_9AGAR</name>
<evidence type="ECO:0000313" key="2">
    <source>
        <dbReference type="Proteomes" id="UP001218218"/>
    </source>
</evidence>
<dbReference type="EMBL" id="JARIHO010000051">
    <property type="protein sequence ID" value="KAJ7321276.1"/>
    <property type="molecule type" value="Genomic_DNA"/>
</dbReference>
<sequence length="171" mass="19419">PGVMSRRRKPQCHIAWQLGAFLIRYGQLGSPVQDTSFKLGIGFGTVILYCQRVICAVRELKPQYAQWFSKEHQLATSTKIEGRIGFPNCVGSGDGSLFQTAEQPSWMGPAYLTRKGFFAYAIFAIVDSDLQFGTWGLEWPGSVTDARVFKSSYFWHHRHQYLKDGQYILVD</sequence>
<feature type="non-terminal residue" evidence="1">
    <location>
        <position position="1"/>
    </location>
</feature>
<evidence type="ECO:0000313" key="1">
    <source>
        <dbReference type="EMBL" id="KAJ7321276.1"/>
    </source>
</evidence>
<feature type="non-terminal residue" evidence="1">
    <location>
        <position position="171"/>
    </location>
</feature>
<proteinExistence type="predicted"/>
<comment type="caution">
    <text evidence="1">The sequence shown here is derived from an EMBL/GenBank/DDBJ whole genome shotgun (WGS) entry which is preliminary data.</text>
</comment>
<accession>A0AAD6ZG43</accession>
<reference evidence="1" key="1">
    <citation type="submission" date="2023-03" db="EMBL/GenBank/DDBJ databases">
        <title>Massive genome expansion in bonnet fungi (Mycena s.s.) driven by repeated elements and novel gene families across ecological guilds.</title>
        <authorList>
            <consortium name="Lawrence Berkeley National Laboratory"/>
            <person name="Harder C.B."/>
            <person name="Miyauchi S."/>
            <person name="Viragh M."/>
            <person name="Kuo A."/>
            <person name="Thoen E."/>
            <person name="Andreopoulos B."/>
            <person name="Lu D."/>
            <person name="Skrede I."/>
            <person name="Drula E."/>
            <person name="Henrissat B."/>
            <person name="Morin E."/>
            <person name="Kohler A."/>
            <person name="Barry K."/>
            <person name="LaButti K."/>
            <person name="Morin E."/>
            <person name="Salamov A."/>
            <person name="Lipzen A."/>
            <person name="Mereny Z."/>
            <person name="Hegedus B."/>
            <person name="Baldrian P."/>
            <person name="Stursova M."/>
            <person name="Weitz H."/>
            <person name="Taylor A."/>
            <person name="Grigoriev I.V."/>
            <person name="Nagy L.G."/>
            <person name="Martin F."/>
            <person name="Kauserud H."/>
        </authorList>
    </citation>
    <scope>NUCLEOTIDE SEQUENCE</scope>
    <source>
        <strain evidence="1">CBHHK002</strain>
    </source>
</reference>